<accession>A0A974SI61</accession>
<evidence type="ECO:0000256" key="1">
    <source>
        <dbReference type="SAM" id="Phobius"/>
    </source>
</evidence>
<feature type="transmembrane region" description="Helical" evidence="1">
    <location>
        <begin position="12"/>
        <end position="32"/>
    </location>
</feature>
<dbReference type="KEGG" id="xdi:EZH22_18175"/>
<feature type="transmembrane region" description="Helical" evidence="1">
    <location>
        <begin position="44"/>
        <end position="68"/>
    </location>
</feature>
<evidence type="ECO:0000313" key="2">
    <source>
        <dbReference type="EMBL" id="QRG05048.1"/>
    </source>
</evidence>
<name>A0A974SI61_9HYPH</name>
<protein>
    <submittedName>
        <fullName evidence="2">Uncharacterized protein</fullName>
    </submittedName>
</protein>
<dbReference type="AlphaFoldDB" id="A0A974SI61"/>
<dbReference type="Proteomes" id="UP000596427">
    <property type="component" value="Chromosome"/>
</dbReference>
<reference evidence="2 3" key="1">
    <citation type="submission" date="2020-10" db="EMBL/GenBank/DDBJ databases">
        <title>Degradation of 1,4-Dioxane by Xanthobacter sp. YN2, via a Novel Group-2 Soluble Di-Iron Monooxygenase.</title>
        <authorList>
            <person name="Ma F."/>
            <person name="Wang Y."/>
            <person name="Yang J."/>
            <person name="Guo H."/>
            <person name="Su D."/>
            <person name="Yu L."/>
        </authorList>
    </citation>
    <scope>NUCLEOTIDE SEQUENCE [LARGE SCALE GENOMIC DNA]</scope>
    <source>
        <strain evidence="2 3">YN2</strain>
    </source>
</reference>
<organism evidence="2 3">
    <name type="scientific">Xanthobacter dioxanivorans</name>
    <dbReference type="NCBI Taxonomy" id="2528964"/>
    <lineage>
        <taxon>Bacteria</taxon>
        <taxon>Pseudomonadati</taxon>
        <taxon>Pseudomonadota</taxon>
        <taxon>Alphaproteobacteria</taxon>
        <taxon>Hyphomicrobiales</taxon>
        <taxon>Xanthobacteraceae</taxon>
        <taxon>Xanthobacter</taxon>
    </lineage>
</organism>
<feature type="transmembrane region" description="Helical" evidence="1">
    <location>
        <begin position="106"/>
        <end position="131"/>
    </location>
</feature>
<gene>
    <name evidence="2" type="ORF">EZH22_18175</name>
</gene>
<keyword evidence="1" id="KW-1133">Transmembrane helix</keyword>
<keyword evidence="1" id="KW-0472">Membrane</keyword>
<dbReference type="RefSeq" id="WP_203191914.1">
    <property type="nucleotide sequence ID" value="NZ_CP063362.1"/>
</dbReference>
<evidence type="ECO:0000313" key="3">
    <source>
        <dbReference type="Proteomes" id="UP000596427"/>
    </source>
</evidence>
<dbReference type="EMBL" id="CP063362">
    <property type="protein sequence ID" value="QRG05048.1"/>
    <property type="molecule type" value="Genomic_DNA"/>
</dbReference>
<feature type="transmembrane region" description="Helical" evidence="1">
    <location>
        <begin position="74"/>
        <end position="94"/>
    </location>
</feature>
<proteinExistence type="predicted"/>
<sequence>MDAIEPNLSALAVFAALWTAACLGFLVLAGMYPARTRPAAARKAGGLALVALNSLLWLALAAGALAYGYAHLRLTSLVIVGGLVVLFAPAPFELLPNAFRDGRRGLAALVALQAAALAAWLAVPGGGAALFQHFA</sequence>
<keyword evidence="3" id="KW-1185">Reference proteome</keyword>
<keyword evidence="1" id="KW-0812">Transmembrane</keyword>